<organism evidence="1 2">
    <name type="scientific">Arctium lappa</name>
    <name type="common">Greater burdock</name>
    <name type="synonym">Lappa major</name>
    <dbReference type="NCBI Taxonomy" id="4217"/>
    <lineage>
        <taxon>Eukaryota</taxon>
        <taxon>Viridiplantae</taxon>
        <taxon>Streptophyta</taxon>
        <taxon>Embryophyta</taxon>
        <taxon>Tracheophyta</taxon>
        <taxon>Spermatophyta</taxon>
        <taxon>Magnoliopsida</taxon>
        <taxon>eudicotyledons</taxon>
        <taxon>Gunneridae</taxon>
        <taxon>Pentapetalae</taxon>
        <taxon>asterids</taxon>
        <taxon>campanulids</taxon>
        <taxon>Asterales</taxon>
        <taxon>Asteraceae</taxon>
        <taxon>Carduoideae</taxon>
        <taxon>Cardueae</taxon>
        <taxon>Arctiinae</taxon>
        <taxon>Arctium</taxon>
    </lineage>
</organism>
<protein>
    <submittedName>
        <fullName evidence="1">Uncharacterized protein</fullName>
    </submittedName>
</protein>
<reference evidence="2" key="1">
    <citation type="journal article" date="2022" name="Mol. Ecol. Resour.">
        <title>The genomes of chicory, endive, great burdock and yacon provide insights into Asteraceae palaeo-polyploidization history and plant inulin production.</title>
        <authorList>
            <person name="Fan W."/>
            <person name="Wang S."/>
            <person name="Wang H."/>
            <person name="Wang A."/>
            <person name="Jiang F."/>
            <person name="Liu H."/>
            <person name="Zhao H."/>
            <person name="Xu D."/>
            <person name="Zhang Y."/>
        </authorList>
    </citation>
    <scope>NUCLEOTIDE SEQUENCE [LARGE SCALE GENOMIC DNA]</scope>
    <source>
        <strain evidence="2">cv. Niubang</strain>
    </source>
</reference>
<sequence>MKNFVLPWVILGIGNENVWKTKLERVKTKFTKASDPVEDGERKEFELWMKIFGDDDRDPGGEISLRRLWWPEIGVLSVDFDRRRGGG</sequence>
<evidence type="ECO:0000313" key="1">
    <source>
        <dbReference type="EMBL" id="KAI3702940.1"/>
    </source>
</evidence>
<name>A0ACB9A3H6_ARCLA</name>
<reference evidence="1 2" key="2">
    <citation type="journal article" date="2022" name="Mol. Ecol. Resour.">
        <title>The genomes of chicory, endive, great burdock and yacon provide insights into Asteraceae paleo-polyploidization history and plant inulin production.</title>
        <authorList>
            <person name="Fan W."/>
            <person name="Wang S."/>
            <person name="Wang H."/>
            <person name="Wang A."/>
            <person name="Jiang F."/>
            <person name="Liu H."/>
            <person name="Zhao H."/>
            <person name="Xu D."/>
            <person name="Zhang Y."/>
        </authorList>
    </citation>
    <scope>NUCLEOTIDE SEQUENCE [LARGE SCALE GENOMIC DNA]</scope>
    <source>
        <strain evidence="2">cv. Niubang</strain>
    </source>
</reference>
<dbReference type="EMBL" id="CM042055">
    <property type="protein sequence ID" value="KAI3702940.1"/>
    <property type="molecule type" value="Genomic_DNA"/>
</dbReference>
<comment type="caution">
    <text evidence="1">The sequence shown here is derived from an EMBL/GenBank/DDBJ whole genome shotgun (WGS) entry which is preliminary data.</text>
</comment>
<proteinExistence type="predicted"/>
<accession>A0ACB9A3H6</accession>
<gene>
    <name evidence="1" type="ORF">L6452_28694</name>
</gene>
<dbReference type="Proteomes" id="UP001055879">
    <property type="component" value="Linkage Group LG09"/>
</dbReference>
<evidence type="ECO:0000313" key="2">
    <source>
        <dbReference type="Proteomes" id="UP001055879"/>
    </source>
</evidence>
<keyword evidence="2" id="KW-1185">Reference proteome</keyword>